<protein>
    <submittedName>
        <fullName evidence="1">Uncharacterized protein</fullName>
    </submittedName>
</protein>
<name>D4AR57_ARTBC</name>
<keyword evidence="2" id="KW-1185">Reference proteome</keyword>
<evidence type="ECO:0000313" key="2">
    <source>
        <dbReference type="Proteomes" id="UP000008866"/>
    </source>
</evidence>
<gene>
    <name evidence="1" type="ORF">ARB_06886</name>
</gene>
<accession>D4AR57</accession>
<dbReference type="RefSeq" id="XP_003015126.1">
    <property type="nucleotide sequence ID" value="XM_003015080.1"/>
</dbReference>
<reference evidence="2" key="1">
    <citation type="journal article" date="2011" name="Genome Biol.">
        <title>Comparative and functional genomics provide insights into the pathogenicity of dermatophytic fungi.</title>
        <authorList>
            <person name="Burmester A."/>
            <person name="Shelest E."/>
            <person name="Gloeckner G."/>
            <person name="Heddergott C."/>
            <person name="Schindler S."/>
            <person name="Staib P."/>
            <person name="Heidel A."/>
            <person name="Felder M."/>
            <person name="Petzold A."/>
            <person name="Szafranski K."/>
            <person name="Feuermann M."/>
            <person name="Pedruzzi I."/>
            <person name="Priebe S."/>
            <person name="Groth M."/>
            <person name="Winkler R."/>
            <person name="Li W."/>
            <person name="Kniemeyer O."/>
            <person name="Schroeckh V."/>
            <person name="Hertweck C."/>
            <person name="Hube B."/>
            <person name="White T.C."/>
            <person name="Platzer M."/>
            <person name="Guthke R."/>
            <person name="Heitman J."/>
            <person name="Woestemeyer J."/>
            <person name="Zipfel P.F."/>
            <person name="Monod M."/>
            <person name="Brakhage A.A."/>
        </authorList>
    </citation>
    <scope>NUCLEOTIDE SEQUENCE [LARGE SCALE GENOMIC DNA]</scope>
    <source>
        <strain evidence="2">ATCC MYA-4681 / CBS 112371</strain>
    </source>
</reference>
<dbReference type="STRING" id="663331.D4AR57"/>
<dbReference type="Proteomes" id="UP000008866">
    <property type="component" value="Unassembled WGS sequence"/>
</dbReference>
<dbReference type="GeneID" id="9520849"/>
<evidence type="ECO:0000313" key="1">
    <source>
        <dbReference type="EMBL" id="EFE34486.1"/>
    </source>
</evidence>
<dbReference type="KEGG" id="abe:ARB_06886"/>
<organism evidence="1 2">
    <name type="scientific">Arthroderma benhamiae (strain ATCC MYA-4681 / CBS 112371)</name>
    <name type="common">Trichophyton mentagrophytes</name>
    <dbReference type="NCBI Taxonomy" id="663331"/>
    <lineage>
        <taxon>Eukaryota</taxon>
        <taxon>Fungi</taxon>
        <taxon>Dikarya</taxon>
        <taxon>Ascomycota</taxon>
        <taxon>Pezizomycotina</taxon>
        <taxon>Eurotiomycetes</taxon>
        <taxon>Eurotiomycetidae</taxon>
        <taxon>Onygenales</taxon>
        <taxon>Arthrodermataceae</taxon>
        <taxon>Trichophyton</taxon>
    </lineage>
</organism>
<dbReference type="OMA" id="TNDIMEN"/>
<proteinExistence type="predicted"/>
<sequence>MCFGCVPYRALVVEDDPKPEAKKPNRQWYMVRPGDGFYPVNVSSQLSNNSRLVPSDTAWPSQVLVYHLQSEPGVISYPYPFAGAMGQFFQYGSVDPSRSRYSTCPQVQPGNEPTVYTYVPPQLQQNIQVGTGNPTGPPPPPPPASANVLPNGCLNGGPPGTAHSVSQTIQFGPVGLTQHISNGHIVPYISPAPLRPTYQVPAGTVPWIGPTRAEVDAQNIAVARATGAMRPQSMVPYRLAEGQQWWCREVDGSYTLRTTNDIMENLQPGYWAYSSSGYPYFIRQAA</sequence>
<comment type="caution">
    <text evidence="1">The sequence shown here is derived from an EMBL/GenBank/DDBJ whole genome shotgun (WGS) entry which is preliminary data.</text>
</comment>
<dbReference type="AlphaFoldDB" id="D4AR57"/>
<dbReference type="eggNOG" id="ENOG502SXPS">
    <property type="taxonomic scope" value="Eukaryota"/>
</dbReference>
<dbReference type="EMBL" id="ABSU01000006">
    <property type="protein sequence ID" value="EFE34486.1"/>
    <property type="molecule type" value="Genomic_DNA"/>
</dbReference>
<dbReference type="HOGENOM" id="CLU_076962_0_0_1"/>